<proteinExistence type="predicted"/>
<dbReference type="Proteomes" id="UP000199400">
    <property type="component" value="Unassembled WGS sequence"/>
</dbReference>
<organism evidence="2 3">
    <name type="scientific">Nannocystis exedens</name>
    <dbReference type="NCBI Taxonomy" id="54"/>
    <lineage>
        <taxon>Bacteria</taxon>
        <taxon>Pseudomonadati</taxon>
        <taxon>Myxococcota</taxon>
        <taxon>Polyangia</taxon>
        <taxon>Nannocystales</taxon>
        <taxon>Nannocystaceae</taxon>
        <taxon>Nannocystis</taxon>
    </lineage>
</organism>
<dbReference type="RefSeq" id="WP_143140429.1">
    <property type="nucleotide sequence ID" value="NZ_FOMX01000006.1"/>
</dbReference>
<keyword evidence="3" id="KW-1185">Reference proteome</keyword>
<protein>
    <submittedName>
        <fullName evidence="2">Uncharacterized protein</fullName>
    </submittedName>
</protein>
<accession>A0A1I1WGP5</accession>
<dbReference type="EMBL" id="FOMX01000006">
    <property type="protein sequence ID" value="SFD94364.1"/>
    <property type="molecule type" value="Genomic_DNA"/>
</dbReference>
<evidence type="ECO:0000313" key="3">
    <source>
        <dbReference type="Proteomes" id="UP000199400"/>
    </source>
</evidence>
<dbReference type="AlphaFoldDB" id="A0A1I1WGP5"/>
<sequence length="188" mass="19766">MLNLTLSDKSTFSCSLSGLGRALRALVPLLALSAAACDDMDDVPHDAELEAPAAPDELELVAEAPEAEEAAQPEEGDDSPGMDGPDELQAAPSDPVAAKHPMCCEIVYGSDPFDVKVFLDNPGPIILSDCSSINAGYFPIKYKVYHYYGIPAPYSGVTGPLPLGTAREIPLSYSGAPGAMSCEAWFET</sequence>
<feature type="compositionally biased region" description="Acidic residues" evidence="1">
    <location>
        <begin position="65"/>
        <end position="86"/>
    </location>
</feature>
<gene>
    <name evidence="2" type="ORF">SAMN02745121_02346</name>
</gene>
<reference evidence="3" key="1">
    <citation type="submission" date="2016-10" db="EMBL/GenBank/DDBJ databases">
        <authorList>
            <person name="Varghese N."/>
            <person name="Submissions S."/>
        </authorList>
    </citation>
    <scope>NUCLEOTIDE SEQUENCE [LARGE SCALE GENOMIC DNA]</scope>
    <source>
        <strain evidence="3">ATCC 25963</strain>
    </source>
</reference>
<name>A0A1I1WGP5_9BACT</name>
<evidence type="ECO:0000313" key="2">
    <source>
        <dbReference type="EMBL" id="SFD94364.1"/>
    </source>
</evidence>
<evidence type="ECO:0000256" key="1">
    <source>
        <dbReference type="SAM" id="MobiDB-lite"/>
    </source>
</evidence>
<feature type="region of interest" description="Disordered" evidence="1">
    <location>
        <begin position="65"/>
        <end position="94"/>
    </location>
</feature>